<proteinExistence type="predicted"/>
<dbReference type="PROSITE" id="PS51318">
    <property type="entry name" value="TAT"/>
    <property type="match status" value="1"/>
</dbReference>
<dbReference type="EMBL" id="CP001854">
    <property type="protein sequence ID" value="ADB51283.1"/>
    <property type="molecule type" value="Genomic_DNA"/>
</dbReference>
<protein>
    <recommendedName>
        <fullName evidence="4">Secreted protein</fullName>
    </recommendedName>
</protein>
<evidence type="ECO:0000313" key="2">
    <source>
        <dbReference type="EMBL" id="ADB51283.1"/>
    </source>
</evidence>
<dbReference type="HOGENOM" id="CLU_1370143_0_0_11"/>
<dbReference type="KEGG" id="cwo:Cwoe_2864"/>
<dbReference type="RefSeq" id="WP_012934334.1">
    <property type="nucleotide sequence ID" value="NC_013739.1"/>
</dbReference>
<sequence precursor="true">MFSRRKLLAAALVALLALTAGTAPSLASRAIGVSPGGAILISPPVQFSAVYMGVPVSWTCPTTFQGSLERTITKAAAGAGIGSIHAGTPGNCNPNFGVTYLATGANPWRMTYSSFEGTLPNIAGIRFIYRNVGIQINSPIGICLYGGELGGYLATPGNPVLPSLPTTLARRGGPLGCPATVTVGFVGALSPAQRYTLIN</sequence>
<accession>D3FAX0</accession>
<evidence type="ECO:0000256" key="1">
    <source>
        <dbReference type="SAM" id="SignalP"/>
    </source>
</evidence>
<organism evidence="2 3">
    <name type="scientific">Conexibacter woesei (strain DSM 14684 / CCUG 47730 / CIP 108061 / JCM 11494 / NBRC 100937 / ID131577)</name>
    <dbReference type="NCBI Taxonomy" id="469383"/>
    <lineage>
        <taxon>Bacteria</taxon>
        <taxon>Bacillati</taxon>
        <taxon>Actinomycetota</taxon>
        <taxon>Thermoleophilia</taxon>
        <taxon>Solirubrobacterales</taxon>
        <taxon>Conexibacteraceae</taxon>
        <taxon>Conexibacter</taxon>
    </lineage>
</organism>
<dbReference type="STRING" id="469383.Cwoe_2864"/>
<feature type="chain" id="PRO_5038550733" description="Secreted protein" evidence="1">
    <location>
        <begin position="23"/>
        <end position="199"/>
    </location>
</feature>
<gene>
    <name evidence="2" type="ordered locus">Cwoe_2864</name>
</gene>
<dbReference type="AlphaFoldDB" id="D3FAX0"/>
<keyword evidence="3" id="KW-1185">Reference proteome</keyword>
<keyword evidence="1" id="KW-0732">Signal</keyword>
<name>D3FAX0_CONWI</name>
<reference evidence="2 3" key="1">
    <citation type="journal article" date="2010" name="Stand. Genomic Sci.">
        <title>Complete genome sequence of Conexibacter woesei type strain (ID131577).</title>
        <authorList>
            <person name="Pukall R."/>
            <person name="Lapidus A."/>
            <person name="Glavina Del Rio T."/>
            <person name="Copeland A."/>
            <person name="Tice H."/>
            <person name="Cheng J.-F."/>
            <person name="Lucas S."/>
            <person name="Chen F."/>
            <person name="Nolan M."/>
            <person name="Bruce D."/>
            <person name="Goodwin L."/>
            <person name="Pitluck S."/>
            <person name="Mavromatis K."/>
            <person name="Ivanova N."/>
            <person name="Ovchinnikova G."/>
            <person name="Pati A."/>
            <person name="Chen A."/>
            <person name="Palaniappan K."/>
            <person name="Land M."/>
            <person name="Hauser L."/>
            <person name="Chang Y.-J."/>
            <person name="Jeffries C.D."/>
            <person name="Chain P."/>
            <person name="Meincke L."/>
            <person name="Sims D."/>
            <person name="Brettin T."/>
            <person name="Detter J.C."/>
            <person name="Rohde M."/>
            <person name="Goeker M."/>
            <person name="Bristow J."/>
            <person name="Eisen J.A."/>
            <person name="Markowitz V."/>
            <person name="Kyrpides N.C."/>
            <person name="Klenk H.-P."/>
            <person name="Hugenholtz P."/>
        </authorList>
    </citation>
    <scope>NUCLEOTIDE SEQUENCE [LARGE SCALE GENOMIC DNA]</scope>
    <source>
        <strain evidence="3">DSM 14684 / CIP 108061 / JCM 11494 / NBRC 100937 / ID131577</strain>
    </source>
</reference>
<dbReference type="Proteomes" id="UP000008229">
    <property type="component" value="Chromosome"/>
</dbReference>
<reference evidence="3" key="2">
    <citation type="submission" date="2010-01" db="EMBL/GenBank/DDBJ databases">
        <title>The complete genome of Conexibacter woesei DSM 14684.</title>
        <authorList>
            <consortium name="US DOE Joint Genome Institute (JGI-PGF)"/>
            <person name="Lucas S."/>
            <person name="Copeland A."/>
            <person name="Lapidus A."/>
            <person name="Glavina del Rio T."/>
            <person name="Dalin E."/>
            <person name="Tice H."/>
            <person name="Bruce D."/>
            <person name="Goodwin L."/>
            <person name="Pitluck S."/>
            <person name="Kyrpides N."/>
            <person name="Mavromatis K."/>
            <person name="Ivanova N."/>
            <person name="Mikhailova N."/>
            <person name="Chertkov O."/>
            <person name="Brettin T."/>
            <person name="Detter J.C."/>
            <person name="Han C."/>
            <person name="Larimer F."/>
            <person name="Land M."/>
            <person name="Hauser L."/>
            <person name="Markowitz V."/>
            <person name="Cheng J.-F."/>
            <person name="Hugenholtz P."/>
            <person name="Woyke T."/>
            <person name="Wu D."/>
            <person name="Pukall R."/>
            <person name="Steenblock K."/>
            <person name="Schneider S."/>
            <person name="Klenk H.-P."/>
            <person name="Eisen J.A."/>
        </authorList>
    </citation>
    <scope>NUCLEOTIDE SEQUENCE [LARGE SCALE GENOMIC DNA]</scope>
    <source>
        <strain evidence="3">DSM 14684 / CIP 108061 / JCM 11494 / NBRC 100937 / ID131577</strain>
    </source>
</reference>
<evidence type="ECO:0000313" key="3">
    <source>
        <dbReference type="Proteomes" id="UP000008229"/>
    </source>
</evidence>
<dbReference type="InterPro" id="IPR006311">
    <property type="entry name" value="TAT_signal"/>
</dbReference>
<feature type="signal peptide" evidence="1">
    <location>
        <begin position="1"/>
        <end position="22"/>
    </location>
</feature>
<evidence type="ECO:0008006" key="4">
    <source>
        <dbReference type="Google" id="ProtNLM"/>
    </source>
</evidence>